<keyword evidence="5" id="KW-1185">Reference proteome</keyword>
<dbReference type="RefSeq" id="WP_227322770.1">
    <property type="nucleotide sequence ID" value="NZ_JAESVB010000010.1"/>
</dbReference>
<dbReference type="InterPro" id="IPR001638">
    <property type="entry name" value="Solute-binding_3/MltF_N"/>
</dbReference>
<keyword evidence="1 2" id="KW-0732">Signal</keyword>
<feature type="domain" description="Solute-binding protein family 3/N-terminal" evidence="3">
    <location>
        <begin position="39"/>
        <end position="273"/>
    </location>
</feature>
<dbReference type="Proteomes" id="UP000708298">
    <property type="component" value="Unassembled WGS sequence"/>
</dbReference>
<evidence type="ECO:0000259" key="3">
    <source>
        <dbReference type="SMART" id="SM00062"/>
    </source>
</evidence>
<gene>
    <name evidence="4" type="ORF">ASILVAE211_18105</name>
</gene>
<dbReference type="Gene3D" id="3.40.190.10">
    <property type="entry name" value="Periplasmic binding protein-like II"/>
    <property type="match status" value="2"/>
</dbReference>
<feature type="signal peptide" evidence="2">
    <location>
        <begin position="1"/>
        <end position="20"/>
    </location>
</feature>
<evidence type="ECO:0000313" key="5">
    <source>
        <dbReference type="Proteomes" id="UP000708298"/>
    </source>
</evidence>
<dbReference type="SMART" id="SM00062">
    <property type="entry name" value="PBPb"/>
    <property type="match status" value="1"/>
</dbReference>
<evidence type="ECO:0000256" key="1">
    <source>
        <dbReference type="ARBA" id="ARBA00022729"/>
    </source>
</evidence>
<accession>A0A963YUA4</accession>
<dbReference type="Pfam" id="PF00497">
    <property type="entry name" value="SBP_bac_3"/>
    <property type="match status" value="1"/>
</dbReference>
<organism evidence="4 5">
    <name type="scientific">Acidisoma silvae</name>
    <dbReference type="NCBI Taxonomy" id="2802396"/>
    <lineage>
        <taxon>Bacteria</taxon>
        <taxon>Pseudomonadati</taxon>
        <taxon>Pseudomonadota</taxon>
        <taxon>Alphaproteobacteria</taxon>
        <taxon>Acetobacterales</taxon>
        <taxon>Acidocellaceae</taxon>
        <taxon>Acidisoma</taxon>
    </lineage>
</organism>
<reference evidence="4" key="2">
    <citation type="submission" date="2021-01" db="EMBL/GenBank/DDBJ databases">
        <authorList>
            <person name="Mieszkin S."/>
            <person name="Pouder E."/>
            <person name="Alain K."/>
        </authorList>
    </citation>
    <scope>NUCLEOTIDE SEQUENCE</scope>
    <source>
        <strain evidence="4">HW T2.11</strain>
    </source>
</reference>
<dbReference type="AlphaFoldDB" id="A0A963YUA4"/>
<reference evidence="4" key="1">
    <citation type="journal article" date="2021" name="Microorganisms">
        <title>Acidisoma silvae sp. nov. and Acidisomacellulosilytica sp. nov., Two Acidophilic Bacteria Isolated from Decaying Wood, Hydrolyzing Cellulose and Producing Poly-3-hydroxybutyrate.</title>
        <authorList>
            <person name="Mieszkin S."/>
            <person name="Pouder E."/>
            <person name="Uroz S."/>
            <person name="Simon-Colin C."/>
            <person name="Alain K."/>
        </authorList>
    </citation>
    <scope>NUCLEOTIDE SEQUENCE</scope>
    <source>
        <strain evidence="4">HW T2.11</strain>
    </source>
</reference>
<sequence>MIRKCRFAAMLAFSAMMSTAALVQAQAADLLSTLNSTHVLTIGTSNDAPLAYIDPQTKAAVGALPDLLRAALPLMGVKADVRAVAMPFSSLIPALQAGRIDMIGDGIYATAKRRQVIDFTSNTFYNPEALDVAKGNPDNLHQLSDLCGHSAGTYEGTTYVDQLKQASAACPAGKPIDIHLYPTIQNVFADLTAGRLNAGVVDSSLSAYALKQNPALSFELVADYKPADKAGSACAFGVTKGNDAFLAGFSKAYATMLADGTAAKIFTKWGLTPTSFFLSL</sequence>
<dbReference type="SUPFAM" id="SSF53850">
    <property type="entry name" value="Periplasmic binding protein-like II"/>
    <property type="match status" value="1"/>
</dbReference>
<comment type="caution">
    <text evidence="4">The sequence shown here is derived from an EMBL/GenBank/DDBJ whole genome shotgun (WGS) entry which is preliminary data.</text>
</comment>
<proteinExistence type="predicted"/>
<dbReference type="PANTHER" id="PTHR35936:SF17">
    <property type="entry name" value="ARGININE-BINDING EXTRACELLULAR PROTEIN ARTP"/>
    <property type="match status" value="1"/>
</dbReference>
<dbReference type="PANTHER" id="PTHR35936">
    <property type="entry name" value="MEMBRANE-BOUND LYTIC MUREIN TRANSGLYCOSYLASE F"/>
    <property type="match status" value="1"/>
</dbReference>
<protein>
    <submittedName>
        <fullName evidence="4">Transporter substrate-binding domain-containing protein</fullName>
    </submittedName>
</protein>
<evidence type="ECO:0000256" key="2">
    <source>
        <dbReference type="SAM" id="SignalP"/>
    </source>
</evidence>
<dbReference type="EMBL" id="JAESVB010000010">
    <property type="protein sequence ID" value="MCB8877114.1"/>
    <property type="molecule type" value="Genomic_DNA"/>
</dbReference>
<evidence type="ECO:0000313" key="4">
    <source>
        <dbReference type="EMBL" id="MCB8877114.1"/>
    </source>
</evidence>
<feature type="chain" id="PRO_5037304376" evidence="2">
    <location>
        <begin position="21"/>
        <end position="280"/>
    </location>
</feature>
<name>A0A963YUA4_9PROT</name>